<evidence type="ECO:0000259" key="1">
    <source>
        <dbReference type="Pfam" id="PF13229"/>
    </source>
</evidence>
<keyword evidence="3" id="KW-1185">Reference proteome</keyword>
<reference evidence="2 3" key="1">
    <citation type="submission" date="2017-06" db="EMBL/GenBank/DDBJ databases">
        <authorList>
            <person name="Kim H.J."/>
            <person name="Triplett B.A."/>
        </authorList>
    </citation>
    <scope>NUCLEOTIDE SEQUENCE [LARGE SCALE GENOMIC DNA]</scope>
    <source>
        <strain evidence="2 3">DSM 19307</strain>
    </source>
</reference>
<dbReference type="EMBL" id="FZPD01000001">
    <property type="protein sequence ID" value="SNS45598.1"/>
    <property type="molecule type" value="Genomic_DNA"/>
</dbReference>
<accession>A0A239EMU8</accession>
<evidence type="ECO:0000313" key="3">
    <source>
        <dbReference type="Proteomes" id="UP000198393"/>
    </source>
</evidence>
<dbReference type="Proteomes" id="UP000198393">
    <property type="component" value="Unassembled WGS sequence"/>
</dbReference>
<feature type="domain" description="Right handed beta helix" evidence="1">
    <location>
        <begin position="208"/>
        <end position="345"/>
    </location>
</feature>
<organism evidence="2 3">
    <name type="scientific">Ekhidna lutea</name>
    <dbReference type="NCBI Taxonomy" id="447679"/>
    <lineage>
        <taxon>Bacteria</taxon>
        <taxon>Pseudomonadati</taxon>
        <taxon>Bacteroidota</taxon>
        <taxon>Cytophagia</taxon>
        <taxon>Cytophagales</taxon>
        <taxon>Reichenbachiellaceae</taxon>
        <taxon>Ekhidna</taxon>
    </lineage>
</organism>
<dbReference type="RefSeq" id="WP_089355004.1">
    <property type="nucleotide sequence ID" value="NZ_FZPD01000001.1"/>
</dbReference>
<dbReference type="OrthoDB" id="1111178at2"/>
<dbReference type="AlphaFoldDB" id="A0A239EMU8"/>
<dbReference type="InterPro" id="IPR039448">
    <property type="entry name" value="Beta_helix"/>
</dbReference>
<dbReference type="SUPFAM" id="SSF51126">
    <property type="entry name" value="Pectin lyase-like"/>
    <property type="match status" value="1"/>
</dbReference>
<evidence type="ECO:0000313" key="2">
    <source>
        <dbReference type="EMBL" id="SNS45598.1"/>
    </source>
</evidence>
<dbReference type="InterPro" id="IPR011050">
    <property type="entry name" value="Pectin_lyase_fold/virulence"/>
</dbReference>
<dbReference type="Pfam" id="PF13229">
    <property type="entry name" value="Beta_helix"/>
    <property type="match status" value="1"/>
</dbReference>
<proteinExistence type="predicted"/>
<dbReference type="PROSITE" id="PS51257">
    <property type="entry name" value="PROKAR_LIPOPROTEIN"/>
    <property type="match status" value="1"/>
</dbReference>
<protein>
    <recommendedName>
        <fullName evidence="1">Right handed beta helix domain-containing protein</fullName>
    </recommendedName>
</protein>
<name>A0A239EMU8_EKHLU</name>
<sequence>MRYFAVIIFISLIWTGCSTDEEIVSFDPGLPLLFSNDSVAFDTLLSERRSSTRRLTVYNPNKQAIEISEIVLGKDQNSDYQVIINGKETNRITSERILGGDSIMILVEVNVRAQNQNLPYLVKDSLIFRWNTNEAHVKLITYGQDGNTLKNEVICNETWTSDRPYIISDTVVVDLNCRLTIEEGAQIYFENDAVMFVRGTLKAIGDSANHIVFRNARFDGIYDRVPGQWDGIYFLEGSIDNEVVFAEIYNGHVGLRVGTPDDDDRPDLIVRNTEIYNMSLGGILAFTSDVEASNTLIYNCGNYLVGGFAGGNYKFHHCTFSNEPALFIQDEPTVQFADNIVVGEDQLLVADLSIEIINSIIWGTAEEELLINNGGGATISAFLESNIIRSANEIPNNFTSQEPNFPGFAEPFLNDYHLDTLSFAKDKGSDIGIHIDLEGKPRDAMPDIGAYERIEKE</sequence>
<gene>
    <name evidence="2" type="ORF">SAMN05421640_0222</name>
</gene>